<evidence type="ECO:0000313" key="1">
    <source>
        <dbReference type="EMBL" id="HGW95416.1"/>
    </source>
</evidence>
<comment type="caution">
    <text evidence="1">The sequence shown here is derived from an EMBL/GenBank/DDBJ whole genome shotgun (WGS) entry which is preliminary data.</text>
</comment>
<reference evidence="1" key="1">
    <citation type="journal article" date="2020" name="mSystems">
        <title>Genome- and Community-Level Interaction Insights into Carbon Utilization and Element Cycling Functions of Hydrothermarchaeota in Hydrothermal Sediment.</title>
        <authorList>
            <person name="Zhou Z."/>
            <person name="Liu Y."/>
            <person name="Xu W."/>
            <person name="Pan J."/>
            <person name="Luo Z.H."/>
            <person name="Li M."/>
        </authorList>
    </citation>
    <scope>NUCLEOTIDE SEQUENCE [LARGE SCALE GENOMIC DNA]</scope>
    <source>
        <strain evidence="1">SpSt-402</strain>
    </source>
</reference>
<protein>
    <submittedName>
        <fullName evidence="1">Uncharacterized protein</fullName>
    </submittedName>
</protein>
<organism evidence="1">
    <name type="scientific">Oscillatoriales cyanobacterium SpSt-402</name>
    <dbReference type="NCBI Taxonomy" id="2282168"/>
    <lineage>
        <taxon>Bacteria</taxon>
        <taxon>Bacillati</taxon>
        <taxon>Cyanobacteriota</taxon>
        <taxon>Cyanophyceae</taxon>
        <taxon>Oscillatoriophycideae</taxon>
        <taxon>Oscillatoriales</taxon>
    </lineage>
</organism>
<name>A0A832H724_9CYAN</name>
<dbReference type="EMBL" id="DSRD01000881">
    <property type="protein sequence ID" value="HGW95416.1"/>
    <property type="molecule type" value="Genomic_DNA"/>
</dbReference>
<gene>
    <name evidence="1" type="ORF">ENR47_14235</name>
</gene>
<sequence>MASPIRILLQTTIPTTEDDWSIARFSLLRGYLSSLQNEVGEPLCEVVARDRESNANGDDPVLSTLHESDFDQLWLFAVDAGDGISEADCIGISNFRRRGGGMMVTRDHMDLGCSVCSLAGVGDAHYFHTKNLDPDSSRHQIDDPYTSDILWPNYHSGSNGDCQVITPLQPIHDLLRHPNSPTGRIQFFPAHPHEGAVGVPPNNPKARVVATGTSKVTGRTFNLAVAFERELDEQGNELGRAVAESTFHHFCDYNWDASMGCPSFVDEPPGNTMQTEPQALLDLKAYLRNLAVWLAPAYELGEVSR</sequence>
<dbReference type="AlphaFoldDB" id="A0A832H724"/>
<proteinExistence type="predicted"/>
<accession>A0A832H724</accession>